<sequence length="335" mass="37688">MPLGIFWVHVFQHSNNYPVYSYPYKTLYRGGKEYELQVRVDGVTVTINLASGQLYVKGCHALDWFVQRIPSLLKAYSSPNGWSGPRSIQPIFSPEEVKILASEKEKHYKQYLEENWPPSVLESSGATVMSTGQTDPFHEPADAHSCLSGQDLETYSPDADLLTADETRQQLAHLESGQSIPGVALYRLWRSALNLWFSDSQSKVFLVTPYIDSGRLIDVSELFLRHKLTACLDTLVVPVSSVQGKFAVVRREAIQRFSVQEQVVLEYKILGKVVFPVVDILNSFLAVVENGKAHVLHTNADFNASSFVTTSVTAVHFSHMDEELFMKNYLDPILV</sequence>
<organism evidence="1 2">
    <name type="scientific">Elysia marginata</name>
    <dbReference type="NCBI Taxonomy" id="1093978"/>
    <lineage>
        <taxon>Eukaryota</taxon>
        <taxon>Metazoa</taxon>
        <taxon>Spiralia</taxon>
        <taxon>Lophotrochozoa</taxon>
        <taxon>Mollusca</taxon>
        <taxon>Gastropoda</taxon>
        <taxon>Heterobranchia</taxon>
        <taxon>Euthyneura</taxon>
        <taxon>Panpulmonata</taxon>
        <taxon>Sacoglossa</taxon>
        <taxon>Placobranchoidea</taxon>
        <taxon>Plakobranchidae</taxon>
        <taxon>Elysia</taxon>
    </lineage>
</organism>
<reference evidence="1 2" key="1">
    <citation type="journal article" date="2021" name="Elife">
        <title>Chloroplast acquisition without the gene transfer in kleptoplastic sea slugs, Plakobranchus ocellatus.</title>
        <authorList>
            <person name="Maeda T."/>
            <person name="Takahashi S."/>
            <person name="Yoshida T."/>
            <person name="Shimamura S."/>
            <person name="Takaki Y."/>
            <person name="Nagai Y."/>
            <person name="Toyoda A."/>
            <person name="Suzuki Y."/>
            <person name="Arimoto A."/>
            <person name="Ishii H."/>
            <person name="Satoh N."/>
            <person name="Nishiyama T."/>
            <person name="Hasebe M."/>
            <person name="Maruyama T."/>
            <person name="Minagawa J."/>
            <person name="Obokata J."/>
            <person name="Shigenobu S."/>
        </authorList>
    </citation>
    <scope>NUCLEOTIDE SEQUENCE [LARGE SCALE GENOMIC DNA]</scope>
</reference>
<protein>
    <submittedName>
        <fullName evidence="1">Uncharacterized protein</fullName>
    </submittedName>
</protein>
<name>A0AAV4J1R5_9GAST</name>
<dbReference type="Proteomes" id="UP000762676">
    <property type="component" value="Unassembled WGS sequence"/>
</dbReference>
<dbReference type="EMBL" id="BMAT01013555">
    <property type="protein sequence ID" value="GFS15236.1"/>
    <property type="molecule type" value="Genomic_DNA"/>
</dbReference>
<comment type="caution">
    <text evidence="1">The sequence shown here is derived from an EMBL/GenBank/DDBJ whole genome shotgun (WGS) entry which is preliminary data.</text>
</comment>
<evidence type="ECO:0000313" key="2">
    <source>
        <dbReference type="Proteomes" id="UP000762676"/>
    </source>
</evidence>
<proteinExistence type="predicted"/>
<gene>
    <name evidence="1" type="ORF">ElyMa_006766100</name>
</gene>
<accession>A0AAV4J1R5</accession>
<keyword evidence="2" id="KW-1185">Reference proteome</keyword>
<evidence type="ECO:0000313" key="1">
    <source>
        <dbReference type="EMBL" id="GFS15236.1"/>
    </source>
</evidence>
<dbReference type="AlphaFoldDB" id="A0AAV4J1R5"/>